<name>A0ABS4G8Q8_9CLOT</name>
<feature type="transmembrane region" description="Helical" evidence="1">
    <location>
        <begin position="44"/>
        <end position="65"/>
    </location>
</feature>
<keyword evidence="1" id="KW-0812">Transmembrane</keyword>
<accession>A0ABS4G8Q8</accession>
<keyword evidence="1" id="KW-0472">Membrane</keyword>
<dbReference type="EMBL" id="JAGGKC010000053">
    <property type="protein sequence ID" value="MBP1920950.1"/>
    <property type="molecule type" value="Genomic_DNA"/>
</dbReference>
<proteinExistence type="predicted"/>
<comment type="caution">
    <text evidence="2">The sequence shown here is derived from an EMBL/GenBank/DDBJ whole genome shotgun (WGS) entry which is preliminary data.</text>
</comment>
<evidence type="ECO:0000313" key="3">
    <source>
        <dbReference type="Proteomes" id="UP001519271"/>
    </source>
</evidence>
<evidence type="ECO:0000313" key="2">
    <source>
        <dbReference type="EMBL" id="MBP1920950.1"/>
    </source>
</evidence>
<dbReference type="RefSeq" id="WP_209461099.1">
    <property type="nucleotide sequence ID" value="NZ_JAGGKC010000053.1"/>
</dbReference>
<evidence type="ECO:0000256" key="1">
    <source>
        <dbReference type="SAM" id="Phobius"/>
    </source>
</evidence>
<dbReference type="Proteomes" id="UP001519271">
    <property type="component" value="Unassembled WGS sequence"/>
</dbReference>
<reference evidence="2 3" key="1">
    <citation type="submission" date="2021-03" db="EMBL/GenBank/DDBJ databases">
        <title>Genomic Encyclopedia of Type Strains, Phase IV (KMG-IV): sequencing the most valuable type-strain genomes for metagenomic binning, comparative biology and taxonomic classification.</title>
        <authorList>
            <person name="Goeker M."/>
        </authorList>
    </citation>
    <scope>NUCLEOTIDE SEQUENCE [LARGE SCALE GENOMIC DNA]</scope>
    <source>
        <strain evidence="2 3">DSM 6139</strain>
    </source>
</reference>
<keyword evidence="1" id="KW-1133">Transmembrane helix</keyword>
<keyword evidence="3" id="KW-1185">Reference proteome</keyword>
<feature type="transmembrane region" description="Helical" evidence="1">
    <location>
        <begin position="71"/>
        <end position="91"/>
    </location>
</feature>
<protein>
    <submittedName>
        <fullName evidence="2">ABC-type multidrug transport system fused ATPase/permease subunit</fullName>
    </submittedName>
</protein>
<sequence length="116" mass="14103">MKKRMIDYLKYAEDISIKDMDPEEKEIVRRNLLIQIGFFQHERLIHLIVTVTFAIISMITLICLILKDNLFLSILLLLLLFMLIPYVNHYFRLEWGVQKLYKFYDMLEEKSWRSSK</sequence>
<organism evidence="2 3">
    <name type="scientific">Youngiibacter multivorans</name>
    <dbReference type="NCBI Taxonomy" id="937251"/>
    <lineage>
        <taxon>Bacteria</taxon>
        <taxon>Bacillati</taxon>
        <taxon>Bacillota</taxon>
        <taxon>Clostridia</taxon>
        <taxon>Eubacteriales</taxon>
        <taxon>Clostridiaceae</taxon>
        <taxon>Youngiibacter</taxon>
    </lineage>
</organism>
<gene>
    <name evidence="2" type="ORF">J2Z34_003472</name>
</gene>